<organism evidence="1 2">
    <name type="scientific">Candidatus Methylacidithermus pantelleriae</name>
    <dbReference type="NCBI Taxonomy" id="2744239"/>
    <lineage>
        <taxon>Bacteria</taxon>
        <taxon>Pseudomonadati</taxon>
        <taxon>Verrucomicrobiota</taxon>
        <taxon>Methylacidiphilae</taxon>
        <taxon>Methylacidiphilales</taxon>
        <taxon>Methylacidiphilaceae</taxon>
        <taxon>Candidatus Methylacidithermus</taxon>
    </lineage>
</organism>
<gene>
    <name evidence="1" type="ORF">MPNT_440010</name>
</gene>
<evidence type="ECO:0000313" key="1">
    <source>
        <dbReference type="EMBL" id="CAF0701944.1"/>
    </source>
</evidence>
<dbReference type="Proteomes" id="UP000663859">
    <property type="component" value="Unassembled WGS sequence"/>
</dbReference>
<evidence type="ECO:0000313" key="2">
    <source>
        <dbReference type="Proteomes" id="UP000663859"/>
    </source>
</evidence>
<sequence length="67" mass="7758">MAHEPLGFAGLGYALFLFYSRTVTCLKAKYFAKARGSIILPVFSGRFFRENRKGHPLALQIRRKWPR</sequence>
<proteinExistence type="predicted"/>
<name>A0A8J2BK70_9BACT</name>
<dbReference type="AlphaFoldDB" id="A0A8J2BK70"/>
<comment type="caution">
    <text evidence="1">The sequence shown here is derived from an EMBL/GenBank/DDBJ whole genome shotgun (WGS) entry which is preliminary data.</text>
</comment>
<accession>A0A8J2BK70</accession>
<protein>
    <submittedName>
        <fullName evidence="1">Uncharacterized protein</fullName>
    </submittedName>
</protein>
<dbReference type="EMBL" id="CAJNOB010000039">
    <property type="protein sequence ID" value="CAF0701944.1"/>
    <property type="molecule type" value="Genomic_DNA"/>
</dbReference>
<keyword evidence="2" id="KW-1185">Reference proteome</keyword>
<reference evidence="1" key="1">
    <citation type="submission" date="2021-02" db="EMBL/GenBank/DDBJ databases">
        <authorList>
            <person name="Cremers G."/>
            <person name="Picone N."/>
        </authorList>
    </citation>
    <scope>NUCLEOTIDE SEQUENCE</scope>
    <source>
        <strain evidence="1">PQ17</strain>
    </source>
</reference>